<dbReference type="RefSeq" id="WP_184102125.1">
    <property type="nucleotide sequence ID" value="NZ_JACHHN010000006.1"/>
</dbReference>
<accession>A0A840RJP1</accession>
<dbReference type="InterPro" id="IPR029044">
    <property type="entry name" value="Nucleotide-diphossugar_trans"/>
</dbReference>
<name>A0A840RJP1_9NEIS</name>
<evidence type="ECO:0000313" key="2">
    <source>
        <dbReference type="Proteomes" id="UP000543030"/>
    </source>
</evidence>
<proteinExistence type="predicted"/>
<gene>
    <name evidence="1" type="ORF">HNQ50_003203</name>
</gene>
<sequence>MRTPEVVITMAGFGSRFRNAGYDLPKYEIVVKGKTLFAWSMESLAHFTRLGAPFIFVVRAADDAAGFIEKECQALGIQRFSIIELDQPTDGQATSALLAGTKISDPDAPMLIYNIDTYVNPDALPAEAVHGDGWLPCFPGEGSAWSFAELDDQGRVVRLAEKERISPHATVGLYWFSSFNLFRDTYHDFFAEASSVAKGERYIAPMYNALIRHGHPVYIHSLQLQDVVPLGTPADVETFIKANS</sequence>
<dbReference type="Proteomes" id="UP000543030">
    <property type="component" value="Unassembled WGS sequence"/>
</dbReference>
<dbReference type="SUPFAM" id="SSF53448">
    <property type="entry name" value="Nucleotide-diphospho-sugar transferases"/>
    <property type="match status" value="1"/>
</dbReference>
<dbReference type="InterPro" id="IPR016873">
    <property type="entry name" value="Caps_polysacc_synth_BcbE_prd"/>
</dbReference>
<dbReference type="AlphaFoldDB" id="A0A840RJP1"/>
<comment type="caution">
    <text evidence="1">The sequence shown here is derived from an EMBL/GenBank/DDBJ whole genome shotgun (WGS) entry which is preliminary data.</text>
</comment>
<dbReference type="EMBL" id="JACHHN010000006">
    <property type="protein sequence ID" value="MBB5192462.1"/>
    <property type="molecule type" value="Genomic_DNA"/>
</dbReference>
<keyword evidence="2" id="KW-1185">Reference proteome</keyword>
<dbReference type="Gene3D" id="3.90.550.10">
    <property type="entry name" value="Spore Coat Polysaccharide Biosynthesis Protein SpsA, Chain A"/>
    <property type="match status" value="1"/>
</dbReference>
<reference evidence="1 2" key="1">
    <citation type="submission" date="2020-08" db="EMBL/GenBank/DDBJ databases">
        <title>Genomic Encyclopedia of Type Strains, Phase IV (KMG-IV): sequencing the most valuable type-strain genomes for metagenomic binning, comparative biology and taxonomic classification.</title>
        <authorList>
            <person name="Goeker M."/>
        </authorList>
    </citation>
    <scope>NUCLEOTIDE SEQUENCE [LARGE SCALE GENOMIC DNA]</scope>
    <source>
        <strain evidence="1 2">DSM 18233</strain>
    </source>
</reference>
<organism evidence="1 2">
    <name type="scientific">Silvimonas terrae</name>
    <dbReference type="NCBI Taxonomy" id="300266"/>
    <lineage>
        <taxon>Bacteria</taxon>
        <taxon>Pseudomonadati</taxon>
        <taxon>Pseudomonadota</taxon>
        <taxon>Betaproteobacteria</taxon>
        <taxon>Neisseriales</taxon>
        <taxon>Chitinibacteraceae</taxon>
        <taxon>Silvimonas</taxon>
    </lineage>
</organism>
<dbReference type="PIRSF" id="PIRSF028162">
    <property type="entry name" value="BcbE_prd"/>
    <property type="match status" value="1"/>
</dbReference>
<evidence type="ECO:0000313" key="1">
    <source>
        <dbReference type="EMBL" id="MBB5192462.1"/>
    </source>
</evidence>
<dbReference type="CDD" id="cd04183">
    <property type="entry name" value="GT2_BcE_like"/>
    <property type="match status" value="1"/>
</dbReference>
<protein>
    <submittedName>
        <fullName evidence="1">dTDP-glucose pyrophosphorylase</fullName>
    </submittedName>
</protein>